<gene>
    <name evidence="2" type="ORF">PHYPSEUDO_013238</name>
</gene>
<keyword evidence="3" id="KW-1185">Reference proteome</keyword>
<dbReference type="EMBL" id="JAGDFM010000068">
    <property type="protein sequence ID" value="KAG7387986.1"/>
    <property type="molecule type" value="Genomic_DNA"/>
</dbReference>
<dbReference type="OrthoDB" id="10590376at2759"/>
<feature type="compositionally biased region" description="Pro residues" evidence="1">
    <location>
        <begin position="97"/>
        <end position="107"/>
    </location>
</feature>
<comment type="caution">
    <text evidence="2">The sequence shown here is derived from an EMBL/GenBank/DDBJ whole genome shotgun (WGS) entry which is preliminary data.</text>
</comment>
<feature type="region of interest" description="Disordered" evidence="1">
    <location>
        <begin position="79"/>
        <end position="126"/>
    </location>
</feature>
<dbReference type="Proteomes" id="UP000694044">
    <property type="component" value="Unassembled WGS sequence"/>
</dbReference>
<dbReference type="AlphaFoldDB" id="A0A8T1W427"/>
<proteinExistence type="predicted"/>
<evidence type="ECO:0000256" key="1">
    <source>
        <dbReference type="SAM" id="MobiDB-lite"/>
    </source>
</evidence>
<evidence type="ECO:0000313" key="2">
    <source>
        <dbReference type="EMBL" id="KAG7387986.1"/>
    </source>
</evidence>
<reference evidence="2" key="1">
    <citation type="submission" date="2021-02" db="EMBL/GenBank/DDBJ databases">
        <authorList>
            <person name="Palmer J.M."/>
        </authorList>
    </citation>
    <scope>NUCLEOTIDE SEQUENCE</scope>
    <source>
        <strain evidence="2">SCRP734</strain>
    </source>
</reference>
<feature type="compositionally biased region" description="Polar residues" evidence="1">
    <location>
        <begin position="79"/>
        <end position="92"/>
    </location>
</feature>
<accession>A0A8T1W427</accession>
<protein>
    <submittedName>
        <fullName evidence="2">Uncharacterized protein</fullName>
    </submittedName>
</protein>
<name>A0A8T1W427_9STRA</name>
<sequence length="188" mass="20927">MSNRKAFRDACCEHLRSQDRYMTDKASRYLRSRLLKELGHIRNNDEVFRSALSILDQVPHRRITLKMLEGFLNTQVLRGGQATPTPVTTTGNSRSPTIPPPTQPARPPASSLRPERESPSPRVFPAHGRDAYPFTALLGQRFVGGEAEMELQWASTWEPIANLDSAEVAALSVSCAVRGAQGVFKRKT</sequence>
<organism evidence="2 3">
    <name type="scientific">Phytophthora pseudosyringae</name>
    <dbReference type="NCBI Taxonomy" id="221518"/>
    <lineage>
        <taxon>Eukaryota</taxon>
        <taxon>Sar</taxon>
        <taxon>Stramenopiles</taxon>
        <taxon>Oomycota</taxon>
        <taxon>Peronosporomycetes</taxon>
        <taxon>Peronosporales</taxon>
        <taxon>Peronosporaceae</taxon>
        <taxon>Phytophthora</taxon>
    </lineage>
</organism>
<evidence type="ECO:0000313" key="3">
    <source>
        <dbReference type="Proteomes" id="UP000694044"/>
    </source>
</evidence>